<gene>
    <name evidence="1" type="ORF">IMCC3317_07190</name>
</gene>
<sequence>MKKISTDRQLRLNKENVSKLNTLKIHSILGGNIPDLTKGLTCDLGSCTTSRTTVDLNGGKSYDTLC</sequence>
<dbReference type="RefSeq" id="WP_160128118.1">
    <property type="nucleotide sequence ID" value="NZ_CP019288.1"/>
</dbReference>
<reference evidence="1 2" key="1">
    <citation type="journal article" date="2013" name="Int. J. Syst. Evol. Microbiol.">
        <title>Kordia antarctica sp. nov., isolated from Antarctic seawater.</title>
        <authorList>
            <person name="Baek K."/>
            <person name="Choi A."/>
            <person name="Kang I."/>
            <person name="Lee K."/>
            <person name="Cho J.C."/>
        </authorList>
    </citation>
    <scope>NUCLEOTIDE SEQUENCE [LARGE SCALE GENOMIC DNA]</scope>
    <source>
        <strain evidence="1 2">IMCC3317</strain>
    </source>
</reference>
<evidence type="ECO:0000313" key="2">
    <source>
        <dbReference type="Proteomes" id="UP000464657"/>
    </source>
</evidence>
<keyword evidence="2" id="KW-1185">Reference proteome</keyword>
<protein>
    <recommendedName>
        <fullName evidence="3">Natural product</fullName>
    </recommendedName>
</protein>
<accession>A0A7L4ZFC1</accession>
<evidence type="ECO:0000313" key="1">
    <source>
        <dbReference type="EMBL" id="QHI35373.1"/>
    </source>
</evidence>
<organism evidence="1 2">
    <name type="scientific">Kordia antarctica</name>
    <dbReference type="NCBI Taxonomy" id="1218801"/>
    <lineage>
        <taxon>Bacteria</taxon>
        <taxon>Pseudomonadati</taxon>
        <taxon>Bacteroidota</taxon>
        <taxon>Flavobacteriia</taxon>
        <taxon>Flavobacteriales</taxon>
        <taxon>Flavobacteriaceae</taxon>
        <taxon>Kordia</taxon>
    </lineage>
</organism>
<dbReference type="InterPro" id="IPR058238">
    <property type="entry name" value="Lant_leader_dom"/>
</dbReference>
<dbReference type="Proteomes" id="UP000464657">
    <property type="component" value="Chromosome"/>
</dbReference>
<dbReference type="NCBIfam" id="NF038153">
    <property type="entry name" value="lant_leader_L1a"/>
    <property type="match status" value="1"/>
</dbReference>
<dbReference type="KEGG" id="kan:IMCC3317_07190"/>
<name>A0A7L4ZFC1_9FLAO</name>
<proteinExistence type="predicted"/>
<evidence type="ECO:0008006" key="3">
    <source>
        <dbReference type="Google" id="ProtNLM"/>
    </source>
</evidence>
<dbReference type="AlphaFoldDB" id="A0A7L4ZFC1"/>
<dbReference type="EMBL" id="CP019288">
    <property type="protein sequence ID" value="QHI35373.1"/>
    <property type="molecule type" value="Genomic_DNA"/>
</dbReference>